<keyword evidence="2" id="KW-1185">Reference proteome</keyword>
<gene>
    <name evidence="1" type="ORF">C8R14_10768</name>
</gene>
<dbReference type="RefSeq" id="WP_011634511.1">
    <property type="nucleotide sequence ID" value="NZ_QICQ01000007.1"/>
</dbReference>
<sequence length="389" mass="43533">MAKVTTTLFGDLAFLPVPARVPVSETLEYLTDIIRSYNGTEQRVALRSKPRQTIAYSCASSSAAHGAEIFNTLYGAIDKRWAVPLWHQAQSLASVSAHQTTISCDTSGYDFRNGSLALLWQTESHWQIVEISTAGSGYIDITTDTDAFGECSLIPVRLGWLNGSSDRHLNRLVTELQVAFEIDDYSEIIPATPGQYLGYDVFDDCPQLAGSGINRSMHQQVDRVDFDLGLVSRLSPWTYARITSPARKTVNGFESVSDYKRWFARAQGKAGLFWLPLYEVNLHPLNAGMITTTLIMRSDAYMAYGQHRKHIAVRDRDGEILRYREITFAEQVDAQRVQLTLLPALNLHINAIDIMSYLGLCRFDSDNLSVRWIGRGVAEITSTIIEIQP</sequence>
<dbReference type="Proteomes" id="UP000247780">
    <property type="component" value="Unassembled WGS sequence"/>
</dbReference>
<evidence type="ECO:0000313" key="1">
    <source>
        <dbReference type="EMBL" id="PXV82496.1"/>
    </source>
</evidence>
<evidence type="ECO:0008006" key="3">
    <source>
        <dbReference type="Google" id="ProtNLM"/>
    </source>
</evidence>
<name>A0ABX5M8A1_9PROT</name>
<comment type="caution">
    <text evidence="1">The sequence shown here is derived from an EMBL/GenBank/DDBJ whole genome shotgun (WGS) entry which is preliminary data.</text>
</comment>
<organism evidence="1 2">
    <name type="scientific">Nitrosomonas eutropha</name>
    <dbReference type="NCBI Taxonomy" id="916"/>
    <lineage>
        <taxon>Bacteria</taxon>
        <taxon>Pseudomonadati</taxon>
        <taxon>Pseudomonadota</taxon>
        <taxon>Betaproteobacteria</taxon>
        <taxon>Nitrosomonadales</taxon>
        <taxon>Nitrosomonadaceae</taxon>
        <taxon>Nitrosomonas</taxon>
    </lineage>
</organism>
<accession>A0ABX5M8A1</accession>
<reference evidence="1 2" key="1">
    <citation type="submission" date="2018-04" db="EMBL/GenBank/DDBJ databases">
        <title>Active sludge and wastewater microbial communities from Klosterneuburg, Austria.</title>
        <authorList>
            <person name="Wagner M."/>
        </authorList>
    </citation>
    <scope>NUCLEOTIDE SEQUENCE [LARGE SCALE GENOMIC DNA]</scope>
    <source>
        <strain evidence="1 2">Nm 57</strain>
    </source>
</reference>
<evidence type="ECO:0000313" key="2">
    <source>
        <dbReference type="Proteomes" id="UP000247780"/>
    </source>
</evidence>
<proteinExistence type="predicted"/>
<protein>
    <recommendedName>
        <fullName evidence="3">Phage tail protein</fullName>
    </recommendedName>
</protein>
<dbReference type="EMBL" id="QICQ01000007">
    <property type="protein sequence ID" value="PXV82496.1"/>
    <property type="molecule type" value="Genomic_DNA"/>
</dbReference>